<dbReference type="SUPFAM" id="SSF46785">
    <property type="entry name" value="Winged helix' DNA-binding domain"/>
    <property type="match status" value="1"/>
</dbReference>
<keyword evidence="3" id="KW-0859">Xylose metabolism</keyword>
<dbReference type="PANTHER" id="PTHR18964:SF149">
    <property type="entry name" value="BIFUNCTIONAL UDP-N-ACETYLGLUCOSAMINE 2-EPIMERASE_N-ACETYLMANNOSAMINE KINASE"/>
    <property type="match status" value="1"/>
</dbReference>
<proteinExistence type="inferred from homology"/>
<comment type="similarity">
    <text evidence="2">Belongs to the ROK (NagC/XylR) family.</text>
</comment>
<reference evidence="5" key="1">
    <citation type="submission" date="2016-10" db="EMBL/GenBank/DDBJ databases">
        <authorList>
            <person name="Varghese N."/>
            <person name="Submissions S."/>
        </authorList>
    </citation>
    <scope>NUCLEOTIDE SEQUENCE [LARGE SCALE GENOMIC DNA]</scope>
    <source>
        <strain evidence="5">CGMCC 1.4250</strain>
    </source>
</reference>
<comment type="function">
    <text evidence="1">Transcriptional repressor of xylose-utilizing enzymes.</text>
</comment>
<dbReference type="Pfam" id="PF13412">
    <property type="entry name" value="HTH_24"/>
    <property type="match status" value="1"/>
</dbReference>
<dbReference type="OrthoDB" id="9796533at2"/>
<evidence type="ECO:0000313" key="4">
    <source>
        <dbReference type="EMBL" id="SFL41981.1"/>
    </source>
</evidence>
<protein>
    <submittedName>
        <fullName evidence="4">Sugar kinase of the NBD/HSP70 family, may contain an N-terminal HTH domain</fullName>
    </submittedName>
</protein>
<dbReference type="Gene3D" id="1.10.10.10">
    <property type="entry name" value="Winged helix-like DNA-binding domain superfamily/Winged helix DNA-binding domain"/>
    <property type="match status" value="1"/>
</dbReference>
<keyword evidence="4" id="KW-0808">Transferase</keyword>
<dbReference type="STRING" id="334253.SAMN04487943_101459"/>
<evidence type="ECO:0000256" key="3">
    <source>
        <dbReference type="ARBA" id="ARBA00022629"/>
    </source>
</evidence>
<dbReference type="EMBL" id="FOTR01000001">
    <property type="protein sequence ID" value="SFL41981.1"/>
    <property type="molecule type" value="Genomic_DNA"/>
</dbReference>
<evidence type="ECO:0000256" key="1">
    <source>
        <dbReference type="ARBA" id="ARBA00002486"/>
    </source>
</evidence>
<organism evidence="4 5">
    <name type="scientific">Gracilibacillus orientalis</name>
    <dbReference type="NCBI Taxonomy" id="334253"/>
    <lineage>
        <taxon>Bacteria</taxon>
        <taxon>Bacillati</taxon>
        <taxon>Bacillota</taxon>
        <taxon>Bacilli</taxon>
        <taxon>Bacillales</taxon>
        <taxon>Bacillaceae</taxon>
        <taxon>Gracilibacillus</taxon>
    </lineage>
</organism>
<dbReference type="Gene3D" id="3.30.420.40">
    <property type="match status" value="2"/>
</dbReference>
<dbReference type="GO" id="GO:0042732">
    <property type="term" value="P:D-xylose metabolic process"/>
    <property type="evidence" value="ECO:0007669"/>
    <property type="project" value="UniProtKB-KW"/>
</dbReference>
<evidence type="ECO:0000313" key="5">
    <source>
        <dbReference type="Proteomes" id="UP000198565"/>
    </source>
</evidence>
<keyword evidence="4" id="KW-0418">Kinase</keyword>
<dbReference type="InterPro" id="IPR000600">
    <property type="entry name" value="ROK"/>
</dbReference>
<dbReference type="Proteomes" id="UP000198565">
    <property type="component" value="Unassembled WGS sequence"/>
</dbReference>
<name>A0A1I4HKB7_9BACI</name>
<keyword evidence="5" id="KW-1185">Reference proteome</keyword>
<dbReference type="InterPro" id="IPR036390">
    <property type="entry name" value="WH_DNA-bd_sf"/>
</dbReference>
<dbReference type="InterPro" id="IPR036388">
    <property type="entry name" value="WH-like_DNA-bd_sf"/>
</dbReference>
<dbReference type="PANTHER" id="PTHR18964">
    <property type="entry name" value="ROK (REPRESSOR, ORF, KINASE) FAMILY"/>
    <property type="match status" value="1"/>
</dbReference>
<dbReference type="SUPFAM" id="SSF53067">
    <property type="entry name" value="Actin-like ATPase domain"/>
    <property type="match status" value="1"/>
</dbReference>
<dbReference type="Pfam" id="PF00480">
    <property type="entry name" value="ROK"/>
    <property type="match status" value="1"/>
</dbReference>
<dbReference type="GO" id="GO:0016301">
    <property type="term" value="F:kinase activity"/>
    <property type="evidence" value="ECO:0007669"/>
    <property type="project" value="UniProtKB-KW"/>
</dbReference>
<dbReference type="InterPro" id="IPR043129">
    <property type="entry name" value="ATPase_NBD"/>
</dbReference>
<evidence type="ECO:0000256" key="2">
    <source>
        <dbReference type="ARBA" id="ARBA00006479"/>
    </source>
</evidence>
<sequence length="392" mass="44650">MLKYCLEQTSTKYMGMKQVYQYIHENGPITKAQLVDKMQMKQTTVNRYLENLLSDNIIKISHYQESSGGRPPALFEMEPNAGYIIGVELSRIESSITLVNMSFEIIESYTFVMTERHTPSYTIPIIIKKIEHFIEKYNISDDFLLGIGIGTVGPLDRENGVILDPNAFIAKGWKDISIIEELKKIKTDKILLENGANVATLHSAIKDNTKDKTILYCISGRGLRCGVLADGHILKNKTGDASSFGEMIIDVKNQRSLTSCISYDYLLKEVNKRYLDNELSEYFDVDGNQRELMDQLMDSLANENKIVREVVLESAQMYGVGIANIINILHPDQVVLSSELVKAYPPYYEKIVESAKEYIYRMDREPIHFLKESRSERTISIGAAVLIFQSYF</sequence>
<dbReference type="RefSeq" id="WP_091480571.1">
    <property type="nucleotide sequence ID" value="NZ_FOTR01000001.1"/>
</dbReference>
<accession>A0A1I4HKB7</accession>
<dbReference type="AlphaFoldDB" id="A0A1I4HKB7"/>
<keyword evidence="3" id="KW-0119">Carbohydrate metabolism</keyword>
<gene>
    <name evidence="4" type="ORF">SAMN04487943_101459</name>
</gene>